<dbReference type="HOGENOM" id="CLU_884585_0_0_2"/>
<accession>B8GK77</accession>
<proteinExistence type="predicted"/>
<keyword evidence="2" id="KW-1185">Reference proteome</keyword>
<dbReference type="eggNOG" id="arCOG09497">
    <property type="taxonomic scope" value="Archaea"/>
</dbReference>
<dbReference type="KEGG" id="mpl:Mpal_1842"/>
<reference evidence="1 2" key="1">
    <citation type="journal article" date="2015" name="Genome Announc.">
        <title>Complete Genome Sequence of Methanosphaerula palustris E1-9CT, a Hydrogenotrophic Methanogen Isolated from a Minerotrophic Fen Peatland.</title>
        <authorList>
            <person name="Cadillo-Quiroz H."/>
            <person name="Browne P."/>
            <person name="Kyrpides N."/>
            <person name="Woyke T."/>
            <person name="Goodwin L."/>
            <person name="Detter C."/>
            <person name="Yavitt J.B."/>
            <person name="Zinder S.H."/>
        </authorList>
    </citation>
    <scope>NUCLEOTIDE SEQUENCE [LARGE SCALE GENOMIC DNA]</scope>
    <source>
        <strain evidence="2">ATCC BAA-1556 / DSM 19958 / E1-9c</strain>
    </source>
</reference>
<dbReference type="Proteomes" id="UP000002457">
    <property type="component" value="Chromosome"/>
</dbReference>
<dbReference type="Pfam" id="PF18742">
    <property type="entry name" value="DpnII-MboI"/>
    <property type="match status" value="1"/>
</dbReference>
<gene>
    <name evidence="1" type="ordered locus">Mpal_1842</name>
</gene>
<protein>
    <submittedName>
        <fullName evidence="1">Uncharacterized protein</fullName>
    </submittedName>
</protein>
<evidence type="ECO:0000313" key="2">
    <source>
        <dbReference type="Proteomes" id="UP000002457"/>
    </source>
</evidence>
<organism evidence="1 2">
    <name type="scientific">Methanosphaerula palustris (strain ATCC BAA-1556 / DSM 19958 / E1-9c)</name>
    <dbReference type="NCBI Taxonomy" id="521011"/>
    <lineage>
        <taxon>Archaea</taxon>
        <taxon>Methanobacteriati</taxon>
        <taxon>Methanobacteriota</taxon>
        <taxon>Stenosarchaea group</taxon>
        <taxon>Methanomicrobia</taxon>
        <taxon>Methanomicrobiales</taxon>
        <taxon>Methanoregulaceae</taxon>
        <taxon>Methanosphaerula</taxon>
    </lineage>
</organism>
<dbReference type="RefSeq" id="WP_012618467.1">
    <property type="nucleotide sequence ID" value="NC_011832.1"/>
</dbReference>
<dbReference type="EMBL" id="CP001338">
    <property type="protein sequence ID" value="ACL17148.1"/>
    <property type="molecule type" value="Genomic_DNA"/>
</dbReference>
<dbReference type="AlphaFoldDB" id="B8GK77"/>
<sequence length="314" mass="36405">MSVDKIIRQIDCLEVDAKKIETDIQTLINHASVENNPPKRIQISFGPDEIPTLDGMIRNKHAFSSQPAINQWLPLAASLRDQHRILIQSYLKWYNQAFDLVHEFAPQREEEFKKYCEKSPSQDGILHTIKLENEFIGHVKKQNILDSVINDFIAQQEILSAIKVKLQIRELDEKTPEYREIIDFLQTKVRSAILEEPKKEKDIQDVVEQLLIGRGLTKGHDYDREVGRFKASAKEYIPDFIFPRLGLALEIKLYKTSSRRSDLIDEISADIHAYSQSYAMLAFLIYDLGNIRDEAEFKQGLDNQKNVFLLIVKH</sequence>
<name>B8GK77_METPE</name>
<evidence type="ECO:0000313" key="1">
    <source>
        <dbReference type="EMBL" id="ACL17148.1"/>
    </source>
</evidence>
<dbReference type="GeneID" id="25394184"/>